<dbReference type="SMART" id="SM00972">
    <property type="entry name" value="SCPU"/>
    <property type="match status" value="1"/>
</dbReference>
<evidence type="ECO:0000313" key="3">
    <source>
        <dbReference type="EMBL" id="SHJ49769.1"/>
    </source>
</evidence>
<dbReference type="InterPro" id="IPR053167">
    <property type="entry name" value="Spore_coat_component"/>
</dbReference>
<organism evidence="3 4">
    <name type="scientific">Aureimonas altamirensis DSM 21988</name>
    <dbReference type="NCBI Taxonomy" id="1121026"/>
    <lineage>
        <taxon>Bacteria</taxon>
        <taxon>Pseudomonadati</taxon>
        <taxon>Pseudomonadota</taxon>
        <taxon>Alphaproteobacteria</taxon>
        <taxon>Hyphomicrobiales</taxon>
        <taxon>Aurantimonadaceae</taxon>
        <taxon>Aureimonas</taxon>
    </lineage>
</organism>
<gene>
    <name evidence="3" type="ORF">SAMN02745911_2674</name>
</gene>
<feature type="domain" description="Spore coat protein U/FanG" evidence="2">
    <location>
        <begin position="27"/>
        <end position="161"/>
    </location>
</feature>
<keyword evidence="4" id="KW-1185">Reference proteome</keyword>
<name>A0ABY1IMR8_9HYPH</name>
<keyword evidence="3" id="KW-0946">Virion</keyword>
<sequence>MVARRVVISLVGLVVIQASTAWAQTSTANLNVSLTIEGECTIGGGTLAFPTSGVLTSNVDAQSTLTVQCTAGTPYTIELNAGTGTGATPAARLLTGDAGATVPYGIYTDAARSVIWGNAVEGSPLAGTGTGAVDSIPVYGRVPAQASAPAAGTYTDVVTATIIY</sequence>
<dbReference type="RefSeq" id="WP_060606998.1">
    <property type="nucleotide sequence ID" value="NZ_FQZC01000003.1"/>
</dbReference>
<feature type="chain" id="PRO_5046209827" evidence="1">
    <location>
        <begin position="24"/>
        <end position="164"/>
    </location>
</feature>
<proteinExistence type="predicted"/>
<dbReference type="EMBL" id="FQZC01000003">
    <property type="protein sequence ID" value="SHJ49769.1"/>
    <property type="molecule type" value="Genomic_DNA"/>
</dbReference>
<reference evidence="3 4" key="1">
    <citation type="submission" date="2016-11" db="EMBL/GenBank/DDBJ databases">
        <authorList>
            <person name="Varghese N."/>
            <person name="Submissions S."/>
        </authorList>
    </citation>
    <scope>NUCLEOTIDE SEQUENCE [LARGE SCALE GENOMIC DNA]</scope>
    <source>
        <strain evidence="3 4">DSM 21988</strain>
    </source>
</reference>
<protein>
    <submittedName>
        <fullName evidence="3">Spore coat protein U (SCPU) domain-containing protein</fullName>
    </submittedName>
</protein>
<accession>A0ABY1IMR8</accession>
<dbReference type="Pfam" id="PF05229">
    <property type="entry name" value="SCPU"/>
    <property type="match status" value="1"/>
</dbReference>
<dbReference type="PANTHER" id="PTHR37089:SF4">
    <property type="entry name" value="EXPORTED PROTEIN"/>
    <property type="match status" value="1"/>
</dbReference>
<keyword evidence="1" id="KW-0732">Signal</keyword>
<evidence type="ECO:0000313" key="4">
    <source>
        <dbReference type="Proteomes" id="UP000184290"/>
    </source>
</evidence>
<keyword evidence="3" id="KW-0167">Capsid protein</keyword>
<dbReference type="Proteomes" id="UP000184290">
    <property type="component" value="Unassembled WGS sequence"/>
</dbReference>
<evidence type="ECO:0000259" key="2">
    <source>
        <dbReference type="Pfam" id="PF05229"/>
    </source>
</evidence>
<dbReference type="InterPro" id="IPR007893">
    <property type="entry name" value="Spore_coat_U/FanG"/>
</dbReference>
<feature type="signal peptide" evidence="1">
    <location>
        <begin position="1"/>
        <end position="23"/>
    </location>
</feature>
<comment type="caution">
    <text evidence="3">The sequence shown here is derived from an EMBL/GenBank/DDBJ whole genome shotgun (WGS) entry which is preliminary data.</text>
</comment>
<dbReference type="PANTHER" id="PTHR37089">
    <property type="entry name" value="PROTEIN U-RELATED"/>
    <property type="match status" value="1"/>
</dbReference>
<evidence type="ECO:0000256" key="1">
    <source>
        <dbReference type="SAM" id="SignalP"/>
    </source>
</evidence>